<proteinExistence type="predicted"/>
<protein>
    <submittedName>
        <fullName evidence="1">Uncharacterized protein</fullName>
    </submittedName>
</protein>
<gene>
    <name evidence="1" type="ORF">LTR82_013445</name>
</gene>
<name>A0AAN6J4C2_9PEZI</name>
<accession>A0AAN6J4C2</accession>
<dbReference type="AlphaFoldDB" id="A0AAN6J4C2"/>
<comment type="caution">
    <text evidence="1">The sequence shown here is derived from an EMBL/GenBank/DDBJ whole genome shotgun (WGS) entry which is preliminary data.</text>
</comment>
<organism evidence="1 2">
    <name type="scientific">Friedmanniomyces endolithicus</name>
    <dbReference type="NCBI Taxonomy" id="329885"/>
    <lineage>
        <taxon>Eukaryota</taxon>
        <taxon>Fungi</taxon>
        <taxon>Dikarya</taxon>
        <taxon>Ascomycota</taxon>
        <taxon>Pezizomycotina</taxon>
        <taxon>Dothideomycetes</taxon>
        <taxon>Dothideomycetidae</taxon>
        <taxon>Mycosphaerellales</taxon>
        <taxon>Teratosphaeriaceae</taxon>
        <taxon>Friedmanniomyces</taxon>
    </lineage>
</organism>
<sequence length="269" mass="30358">MAASFRHLEKLPNELQLEIMSYIALTDRITIPPKGLSAFSPPLFYVSKFMLVFSSKATGVFSKYCGVLEQSIIKDKQVTTAVIKDYNFANFKKTMSRLQMIGARMKEPAMERFCFPCSGKDAPSLEDITGAYFRINLHFTAAFTSDDAAKLPAYLRFMQALQRKHGKKHFRIFYTIAAVEDSPDLGKVIGGLSFDDSAQGQLRFLMAALQKAFARDLQAQMLGLPMRGKGDDDINRGLVWDEQEDDHWKEAKALEEQEAEEARRADEDG</sequence>
<dbReference type="Proteomes" id="UP001168146">
    <property type="component" value="Unassembled WGS sequence"/>
</dbReference>
<dbReference type="EMBL" id="JASUXU010000059">
    <property type="protein sequence ID" value="KAK0313414.1"/>
    <property type="molecule type" value="Genomic_DNA"/>
</dbReference>
<evidence type="ECO:0000313" key="2">
    <source>
        <dbReference type="Proteomes" id="UP001168146"/>
    </source>
</evidence>
<reference evidence="1" key="1">
    <citation type="submission" date="2021-12" db="EMBL/GenBank/DDBJ databases">
        <title>Black yeast isolated from Biological Soil Crust.</title>
        <authorList>
            <person name="Kurbessoian T."/>
        </authorList>
    </citation>
    <scope>NUCLEOTIDE SEQUENCE</scope>
    <source>
        <strain evidence="1">CCFEE 5208</strain>
    </source>
</reference>
<evidence type="ECO:0000313" key="1">
    <source>
        <dbReference type="EMBL" id="KAK0313414.1"/>
    </source>
</evidence>